<dbReference type="FunFam" id="1.20.1280.290:FF:000009">
    <property type="entry name" value="PQ loop repeat family protein"/>
    <property type="match status" value="1"/>
</dbReference>
<comment type="similarity">
    <text evidence="5">Belongs to the laat-1 family.</text>
</comment>
<dbReference type="Gene3D" id="1.20.1280.290">
    <property type="match status" value="1"/>
</dbReference>
<dbReference type="InterPro" id="IPR051415">
    <property type="entry name" value="LAAT-1"/>
</dbReference>
<dbReference type="GO" id="GO:0015174">
    <property type="term" value="F:basic amino acid transmembrane transporter activity"/>
    <property type="evidence" value="ECO:0007669"/>
    <property type="project" value="TreeGrafter"/>
</dbReference>
<dbReference type="PANTHER" id="PTHR16201:SF34">
    <property type="entry name" value="LYSOSOMAL AMINO ACID TRANSPORTER 1"/>
    <property type="match status" value="1"/>
</dbReference>
<evidence type="ECO:0000313" key="7">
    <source>
        <dbReference type="EMBL" id="VDP94901.1"/>
    </source>
</evidence>
<dbReference type="InterPro" id="IPR006603">
    <property type="entry name" value="PQ-loop_rpt"/>
</dbReference>
<evidence type="ECO:0000256" key="2">
    <source>
        <dbReference type="ARBA" id="ARBA00022692"/>
    </source>
</evidence>
<gene>
    <name evidence="7" type="ORF">ECPE_LOCUS17599</name>
</gene>
<organism evidence="9">
    <name type="scientific">Echinostoma caproni</name>
    <dbReference type="NCBI Taxonomy" id="27848"/>
    <lineage>
        <taxon>Eukaryota</taxon>
        <taxon>Metazoa</taxon>
        <taxon>Spiralia</taxon>
        <taxon>Lophotrochozoa</taxon>
        <taxon>Platyhelminthes</taxon>
        <taxon>Trematoda</taxon>
        <taxon>Digenea</taxon>
        <taxon>Plagiorchiida</taxon>
        <taxon>Echinostomata</taxon>
        <taxon>Echinostomatoidea</taxon>
        <taxon>Echinostomatidae</taxon>
        <taxon>Echinostoma</taxon>
    </lineage>
</organism>
<reference evidence="7 8" key="2">
    <citation type="submission" date="2018-11" db="EMBL/GenBank/DDBJ databases">
        <authorList>
            <consortium name="Pathogen Informatics"/>
        </authorList>
    </citation>
    <scope>NUCLEOTIDE SEQUENCE [LARGE SCALE GENOMIC DNA]</scope>
    <source>
        <strain evidence="7 8">Egypt</strain>
    </source>
</reference>
<evidence type="ECO:0000256" key="1">
    <source>
        <dbReference type="ARBA" id="ARBA00004141"/>
    </source>
</evidence>
<feature type="transmembrane region" description="Helical" evidence="6">
    <location>
        <begin position="94"/>
        <end position="114"/>
    </location>
</feature>
<accession>A0A183BEG3</accession>
<dbReference type="Proteomes" id="UP000272942">
    <property type="component" value="Unassembled WGS sequence"/>
</dbReference>
<dbReference type="OrthoDB" id="8048523at2759"/>
<keyword evidence="3 6" id="KW-1133">Transmembrane helix</keyword>
<dbReference type="AlphaFoldDB" id="A0A183BEG3"/>
<evidence type="ECO:0000256" key="5">
    <source>
        <dbReference type="ARBA" id="ARBA00038039"/>
    </source>
</evidence>
<name>A0A183BEG3_9TREM</name>
<dbReference type="Pfam" id="PF04193">
    <property type="entry name" value="PQ-loop"/>
    <property type="match status" value="1"/>
</dbReference>
<feature type="transmembrane region" description="Helical" evidence="6">
    <location>
        <begin position="56"/>
        <end position="73"/>
    </location>
</feature>
<evidence type="ECO:0000256" key="6">
    <source>
        <dbReference type="SAM" id="Phobius"/>
    </source>
</evidence>
<dbReference type="EMBL" id="UZAN01070210">
    <property type="protein sequence ID" value="VDP94901.1"/>
    <property type="molecule type" value="Genomic_DNA"/>
</dbReference>
<evidence type="ECO:0000256" key="4">
    <source>
        <dbReference type="ARBA" id="ARBA00023136"/>
    </source>
</evidence>
<evidence type="ECO:0000256" key="3">
    <source>
        <dbReference type="ARBA" id="ARBA00022989"/>
    </source>
</evidence>
<feature type="transmembrane region" description="Helical" evidence="6">
    <location>
        <begin position="120"/>
        <end position="140"/>
    </location>
</feature>
<protein>
    <submittedName>
        <fullName evidence="9">PQ-loop repeat-containing protein 2</fullName>
    </submittedName>
</protein>
<evidence type="ECO:0000313" key="8">
    <source>
        <dbReference type="Proteomes" id="UP000272942"/>
    </source>
</evidence>
<dbReference type="PANTHER" id="PTHR16201">
    <property type="entry name" value="SEVEN TRANSMEMBRANE PROTEIN 1-RELATED"/>
    <property type="match status" value="1"/>
</dbReference>
<dbReference type="GO" id="GO:0098852">
    <property type="term" value="C:lytic vacuole membrane"/>
    <property type="evidence" value="ECO:0007669"/>
    <property type="project" value="UniProtKB-ARBA"/>
</dbReference>
<evidence type="ECO:0000313" key="9">
    <source>
        <dbReference type="WBParaSite" id="ECPE_0001764301-mRNA-1"/>
    </source>
</evidence>
<proteinExistence type="inferred from homology"/>
<keyword evidence="2 6" id="KW-0812">Transmembrane</keyword>
<keyword evidence="4 6" id="KW-0472">Membrane</keyword>
<comment type="subcellular location">
    <subcellularLocation>
        <location evidence="1">Membrane</location>
        <topology evidence="1">Multi-pass membrane protein</topology>
    </subcellularLocation>
</comment>
<reference evidence="9" key="1">
    <citation type="submission" date="2016-06" db="UniProtKB">
        <authorList>
            <consortium name="WormBaseParasite"/>
        </authorList>
    </citation>
    <scope>IDENTIFICATION</scope>
</reference>
<dbReference type="WBParaSite" id="ECPE_0001764301-mRNA-1">
    <property type="protein sequence ID" value="ECPE_0001764301-mRNA-1"/>
    <property type="gene ID" value="ECPE_0001764301"/>
</dbReference>
<keyword evidence="8" id="KW-1185">Reference proteome</keyword>
<sequence length="155" mass="17300">MPGGPLVLARVPFFDFSSPPSLPSNWSDLTPADLNCTYGIRWIYDFMGQCVMDNRGIAAMVCGFICLFTWILNGVPQMIENFRSGIPDKALSPLLLLFWTLGDILNFTGCVLAHQLILQVVVAVYSIASDLVLVSQFIYYKARRRKIMLGKFAAI</sequence>